<organism evidence="10 11">
    <name type="scientific">Biomphalaria pfeifferi</name>
    <name type="common">Bloodfluke planorb</name>
    <name type="synonym">Freshwater snail</name>
    <dbReference type="NCBI Taxonomy" id="112525"/>
    <lineage>
        <taxon>Eukaryota</taxon>
        <taxon>Metazoa</taxon>
        <taxon>Spiralia</taxon>
        <taxon>Lophotrochozoa</taxon>
        <taxon>Mollusca</taxon>
        <taxon>Gastropoda</taxon>
        <taxon>Heterobranchia</taxon>
        <taxon>Euthyneura</taxon>
        <taxon>Panpulmonata</taxon>
        <taxon>Hygrophila</taxon>
        <taxon>Lymnaeoidea</taxon>
        <taxon>Planorbidae</taxon>
        <taxon>Biomphalaria</taxon>
    </lineage>
</organism>
<dbReference type="InterPro" id="IPR000276">
    <property type="entry name" value="GPCR_Rhodpsn"/>
</dbReference>
<dbReference type="SMART" id="SM01381">
    <property type="entry name" value="7TM_GPCR_Srsx"/>
    <property type="match status" value="1"/>
</dbReference>
<dbReference type="SUPFAM" id="SSF81321">
    <property type="entry name" value="Family A G protein-coupled receptor-like"/>
    <property type="match status" value="1"/>
</dbReference>
<dbReference type="EMBL" id="JASAOG010000171">
    <property type="protein sequence ID" value="KAK0046079.1"/>
    <property type="molecule type" value="Genomic_DNA"/>
</dbReference>
<feature type="transmembrane region" description="Helical" evidence="8">
    <location>
        <begin position="39"/>
        <end position="63"/>
    </location>
</feature>
<evidence type="ECO:0000256" key="5">
    <source>
        <dbReference type="ARBA" id="ARBA00023136"/>
    </source>
</evidence>
<proteinExistence type="predicted"/>
<reference evidence="10" key="1">
    <citation type="journal article" date="2023" name="PLoS Negl. Trop. Dis.">
        <title>A genome sequence for Biomphalaria pfeifferi, the major vector snail for the human-infecting parasite Schistosoma mansoni.</title>
        <authorList>
            <person name="Bu L."/>
            <person name="Lu L."/>
            <person name="Laidemitt M.R."/>
            <person name="Zhang S.M."/>
            <person name="Mutuku M."/>
            <person name="Mkoji G."/>
            <person name="Steinauer M."/>
            <person name="Loker E.S."/>
        </authorList>
    </citation>
    <scope>NUCLEOTIDE SEQUENCE</scope>
    <source>
        <strain evidence="10">KasaAsao</strain>
    </source>
</reference>
<protein>
    <submittedName>
        <fullName evidence="10">G-protein coupled receptor C02B8.5</fullName>
    </submittedName>
</protein>
<dbReference type="GO" id="GO:0016020">
    <property type="term" value="C:membrane"/>
    <property type="evidence" value="ECO:0007669"/>
    <property type="project" value="UniProtKB-SubCell"/>
</dbReference>
<evidence type="ECO:0000259" key="9">
    <source>
        <dbReference type="PROSITE" id="PS50262"/>
    </source>
</evidence>
<keyword evidence="11" id="KW-1185">Reference proteome</keyword>
<keyword evidence="6 10" id="KW-0675">Receptor</keyword>
<dbReference type="AlphaFoldDB" id="A0AAD8B0Z9"/>
<keyword evidence="7" id="KW-0807">Transducer</keyword>
<feature type="domain" description="G-protein coupled receptors family 1 profile" evidence="9">
    <location>
        <begin position="47"/>
        <end position="172"/>
    </location>
</feature>
<sequence length="435" mass="48729">MFSQFLLLDTNASLSSKKFLDNVYVNGTTRALADTVNHLIFITGTVGMIVNLVTVILCCRLGLKKCSNILITSLAVADLFYLLGIINIPLNVYLTAWKGAGFVTTKDLAFFLFLLYCVSVLLETVGKIVSLLLPVLITFERFVAVFFPLTFSRIVTLNRVRIAILLVYSIGIPVYAYYCLLIKYDYQMDNLLNVSAGVVLMSDDYSDALNLYRAVTEVYIILCGPVCNGLVILGCMALGIKIRLQMRERRKLLGRSKERNAGKARFAKLRTCFTLRCTHTSNCNSTSNGSRALAYAQKIFSTKGSDYLHANSLQENNVKYSESVKDLDSKGNEGLNTVNSNSPAVDNKAKATILLSKTTKILLSICVFYSLTGLFGYFSVMVMKYETLTYGVRVIIHRASILVMSINSGVNFFIYVFFNRNFRKEFQTQFCKCFK</sequence>
<feature type="transmembrane region" description="Helical" evidence="8">
    <location>
        <begin position="108"/>
        <end position="125"/>
    </location>
</feature>
<feature type="transmembrane region" description="Helical" evidence="8">
    <location>
        <begin position="69"/>
        <end position="96"/>
    </location>
</feature>
<feature type="transmembrane region" description="Helical" evidence="8">
    <location>
        <begin position="395"/>
        <end position="418"/>
    </location>
</feature>
<evidence type="ECO:0000256" key="2">
    <source>
        <dbReference type="ARBA" id="ARBA00022692"/>
    </source>
</evidence>
<name>A0AAD8B0Z9_BIOPF</name>
<keyword evidence="2 8" id="KW-0812">Transmembrane</keyword>
<evidence type="ECO:0000256" key="7">
    <source>
        <dbReference type="ARBA" id="ARBA00023224"/>
    </source>
</evidence>
<keyword evidence="5 8" id="KW-0472">Membrane</keyword>
<evidence type="ECO:0000256" key="3">
    <source>
        <dbReference type="ARBA" id="ARBA00022989"/>
    </source>
</evidence>
<comment type="subcellular location">
    <subcellularLocation>
        <location evidence="1">Membrane</location>
        <topology evidence="1">Multi-pass membrane protein</topology>
    </subcellularLocation>
</comment>
<evidence type="ECO:0000256" key="6">
    <source>
        <dbReference type="ARBA" id="ARBA00023170"/>
    </source>
</evidence>
<dbReference type="InterPro" id="IPR017452">
    <property type="entry name" value="GPCR_Rhodpsn_7TM"/>
</dbReference>
<accession>A0AAD8B0Z9</accession>
<dbReference type="Proteomes" id="UP001233172">
    <property type="component" value="Unassembled WGS sequence"/>
</dbReference>
<dbReference type="CDD" id="cd00637">
    <property type="entry name" value="7tm_classA_rhodopsin-like"/>
    <property type="match status" value="1"/>
</dbReference>
<comment type="caution">
    <text evidence="10">The sequence shown here is derived from an EMBL/GenBank/DDBJ whole genome shotgun (WGS) entry which is preliminary data.</text>
</comment>
<dbReference type="PANTHER" id="PTHR24243">
    <property type="entry name" value="G-PROTEIN COUPLED RECEPTOR"/>
    <property type="match status" value="1"/>
</dbReference>
<dbReference type="PROSITE" id="PS50262">
    <property type="entry name" value="G_PROTEIN_RECEP_F1_2"/>
    <property type="match status" value="1"/>
</dbReference>
<keyword evidence="4" id="KW-0297">G-protein coupled receptor</keyword>
<reference evidence="10" key="2">
    <citation type="submission" date="2023-04" db="EMBL/GenBank/DDBJ databases">
        <authorList>
            <person name="Bu L."/>
            <person name="Lu L."/>
            <person name="Laidemitt M.R."/>
            <person name="Zhang S.M."/>
            <person name="Mutuku M."/>
            <person name="Mkoji G."/>
            <person name="Steinauer M."/>
            <person name="Loker E.S."/>
        </authorList>
    </citation>
    <scope>NUCLEOTIDE SEQUENCE</scope>
    <source>
        <strain evidence="10">KasaAsao</strain>
        <tissue evidence="10">Whole Snail</tissue>
    </source>
</reference>
<dbReference type="PRINTS" id="PR00237">
    <property type="entry name" value="GPCRRHODOPSN"/>
</dbReference>
<feature type="transmembrane region" description="Helical" evidence="8">
    <location>
        <begin position="361"/>
        <end position="383"/>
    </location>
</feature>
<feature type="transmembrane region" description="Helical" evidence="8">
    <location>
        <begin position="218"/>
        <end position="240"/>
    </location>
</feature>
<evidence type="ECO:0000256" key="1">
    <source>
        <dbReference type="ARBA" id="ARBA00004141"/>
    </source>
</evidence>
<dbReference type="Pfam" id="PF00001">
    <property type="entry name" value="7tm_1"/>
    <property type="match status" value="1"/>
</dbReference>
<dbReference type="GO" id="GO:0004930">
    <property type="term" value="F:G protein-coupled receptor activity"/>
    <property type="evidence" value="ECO:0007669"/>
    <property type="project" value="UniProtKB-KW"/>
</dbReference>
<dbReference type="Gene3D" id="1.20.1070.10">
    <property type="entry name" value="Rhodopsin 7-helix transmembrane proteins"/>
    <property type="match status" value="1"/>
</dbReference>
<evidence type="ECO:0000256" key="8">
    <source>
        <dbReference type="SAM" id="Phobius"/>
    </source>
</evidence>
<feature type="transmembrane region" description="Helical" evidence="8">
    <location>
        <begin position="163"/>
        <end position="184"/>
    </location>
</feature>
<dbReference type="PANTHER" id="PTHR24243:SF208">
    <property type="entry name" value="PYROKININ-1 RECEPTOR"/>
    <property type="match status" value="1"/>
</dbReference>
<evidence type="ECO:0000313" key="11">
    <source>
        <dbReference type="Proteomes" id="UP001233172"/>
    </source>
</evidence>
<evidence type="ECO:0000313" key="10">
    <source>
        <dbReference type="EMBL" id="KAK0046079.1"/>
    </source>
</evidence>
<evidence type="ECO:0000256" key="4">
    <source>
        <dbReference type="ARBA" id="ARBA00023040"/>
    </source>
</evidence>
<gene>
    <name evidence="10" type="ORF">Bpfe_024540</name>
</gene>
<keyword evidence="3 8" id="KW-1133">Transmembrane helix</keyword>